<dbReference type="STRING" id="1344416.A0A138ZZL3"/>
<dbReference type="PIRSF" id="PIRSF000521">
    <property type="entry name" value="Transaminase_4ab_Lys_Orn"/>
    <property type="match status" value="1"/>
</dbReference>
<keyword evidence="2 3" id="KW-0663">Pyridoxal phosphate</keyword>
<accession>A0A138ZZL3</accession>
<dbReference type="CDD" id="cd00610">
    <property type="entry name" value="OAT_like"/>
    <property type="match status" value="1"/>
</dbReference>
<proteinExistence type="inferred from homology"/>
<keyword evidence="4" id="KW-0808">Transferase</keyword>
<evidence type="ECO:0000256" key="2">
    <source>
        <dbReference type="ARBA" id="ARBA00022898"/>
    </source>
</evidence>
<dbReference type="Gene3D" id="3.40.640.10">
    <property type="entry name" value="Type I PLP-dependent aspartate aminotransferase-like (Major domain)"/>
    <property type="match status" value="1"/>
</dbReference>
<dbReference type="OMA" id="GQHLGCP"/>
<reference evidence="4 5" key="1">
    <citation type="journal article" date="2015" name="Genome Biol. Evol.">
        <title>Phylogenomic analyses indicate that early fungi evolved digesting cell walls of algal ancestors of land plants.</title>
        <authorList>
            <person name="Chang Y."/>
            <person name="Wang S."/>
            <person name="Sekimoto S."/>
            <person name="Aerts A.L."/>
            <person name="Choi C."/>
            <person name="Clum A."/>
            <person name="LaButti K.M."/>
            <person name="Lindquist E.A."/>
            <person name="Yee Ngan C."/>
            <person name="Ohm R.A."/>
            <person name="Salamov A.A."/>
            <person name="Grigoriev I.V."/>
            <person name="Spatafora J.W."/>
            <person name="Berbee M.L."/>
        </authorList>
    </citation>
    <scope>NUCLEOTIDE SEQUENCE [LARGE SCALE GENOMIC DNA]</scope>
    <source>
        <strain evidence="4 5">JEL478</strain>
    </source>
</reference>
<sequence length="454" mass="49088">MIGGNTQGGSIHEFYLPKNTPRLPTVTHGEGIYLYTSDGRKLLDGSSGPIAINVGYGNNRIISALHDQAAKTPFASYRSFETSANVELSDKLCSLCGPGYDRAFFVSGGSEAIECCIKLLRNWAVAKGEPKRWKIISRMPSYHGSTLGALSITGDPVAHEMYGPMMASQPKVPTPFTYRIPSPFTTPAEYSAECLRQLEATIVSEGPETILGFIMEPVGGLATGALVAPDAYCKGVRELCYKYKIILVFDEVMTGAGRTGKFLAAHWWPDAKPDVVVMAKGLSSGYIPLGAVVAPNWIVQTITDKMGGFNHGHTYTSTPLQCAVASACLDVLIDDGLMENCCRMGDELLSTLLAVQSRTKTVGDVRGKGLLMAVEIVKDSDTKEMWDMGVRAAYRIATKAEARGVVLYVRVTANGAFGQWIMVAPPLIVTKSEIEFIGNVIEESVKEFELEMGL</sequence>
<dbReference type="GO" id="GO:0030170">
    <property type="term" value="F:pyridoxal phosphate binding"/>
    <property type="evidence" value="ECO:0007669"/>
    <property type="project" value="InterPro"/>
</dbReference>
<keyword evidence="4" id="KW-0032">Aminotransferase</keyword>
<protein>
    <submittedName>
        <fullName evidence="4">Aminotransferase</fullName>
    </submittedName>
</protein>
<evidence type="ECO:0000256" key="3">
    <source>
        <dbReference type="RuleBase" id="RU003560"/>
    </source>
</evidence>
<dbReference type="PANTHER" id="PTHR43094">
    <property type="entry name" value="AMINOTRANSFERASE"/>
    <property type="match status" value="1"/>
</dbReference>
<dbReference type="GO" id="GO:0008483">
    <property type="term" value="F:transaminase activity"/>
    <property type="evidence" value="ECO:0007669"/>
    <property type="project" value="UniProtKB-KW"/>
</dbReference>
<dbReference type="InterPro" id="IPR015421">
    <property type="entry name" value="PyrdxlP-dep_Trfase_major"/>
</dbReference>
<name>A0A138ZZL3_GONPJ</name>
<keyword evidence="5" id="KW-1185">Reference proteome</keyword>
<dbReference type="EMBL" id="KQ965842">
    <property type="protein sequence ID" value="KXS09946.1"/>
    <property type="molecule type" value="Genomic_DNA"/>
</dbReference>
<evidence type="ECO:0000313" key="5">
    <source>
        <dbReference type="Proteomes" id="UP000070544"/>
    </source>
</evidence>
<dbReference type="AlphaFoldDB" id="A0A138ZZL3"/>
<dbReference type="Proteomes" id="UP000070544">
    <property type="component" value="Unassembled WGS sequence"/>
</dbReference>
<organism evidence="4 5">
    <name type="scientific">Gonapodya prolifera (strain JEL478)</name>
    <name type="common">Monoblepharis prolifera</name>
    <dbReference type="NCBI Taxonomy" id="1344416"/>
    <lineage>
        <taxon>Eukaryota</taxon>
        <taxon>Fungi</taxon>
        <taxon>Fungi incertae sedis</taxon>
        <taxon>Chytridiomycota</taxon>
        <taxon>Chytridiomycota incertae sedis</taxon>
        <taxon>Monoblepharidomycetes</taxon>
        <taxon>Monoblepharidales</taxon>
        <taxon>Gonapodyaceae</taxon>
        <taxon>Gonapodya</taxon>
    </lineage>
</organism>
<gene>
    <name evidence="4" type="ORF">M427DRAFT_63188</name>
</gene>
<comment type="similarity">
    <text evidence="1 3">Belongs to the class-III pyridoxal-phosphate-dependent aminotransferase family.</text>
</comment>
<evidence type="ECO:0000256" key="1">
    <source>
        <dbReference type="ARBA" id="ARBA00008954"/>
    </source>
</evidence>
<dbReference type="PROSITE" id="PS00600">
    <property type="entry name" value="AA_TRANSFER_CLASS_3"/>
    <property type="match status" value="1"/>
</dbReference>
<dbReference type="InterPro" id="IPR015424">
    <property type="entry name" value="PyrdxlP-dep_Trfase"/>
</dbReference>
<dbReference type="InterPro" id="IPR005814">
    <property type="entry name" value="Aminotrans_3"/>
</dbReference>
<dbReference type="Gene3D" id="3.90.1150.10">
    <property type="entry name" value="Aspartate Aminotransferase, domain 1"/>
    <property type="match status" value="1"/>
</dbReference>
<evidence type="ECO:0000313" key="4">
    <source>
        <dbReference type="EMBL" id="KXS09946.1"/>
    </source>
</evidence>
<dbReference type="SUPFAM" id="SSF53383">
    <property type="entry name" value="PLP-dependent transferases"/>
    <property type="match status" value="1"/>
</dbReference>
<dbReference type="InterPro" id="IPR049704">
    <property type="entry name" value="Aminotrans_3_PPA_site"/>
</dbReference>
<dbReference type="PANTHER" id="PTHR43094:SF1">
    <property type="entry name" value="AMINOTRANSFERASE CLASS-III"/>
    <property type="match status" value="1"/>
</dbReference>
<dbReference type="OrthoDB" id="425114at2759"/>
<dbReference type="Pfam" id="PF00202">
    <property type="entry name" value="Aminotran_3"/>
    <property type="match status" value="1"/>
</dbReference>
<dbReference type="InterPro" id="IPR015422">
    <property type="entry name" value="PyrdxlP-dep_Trfase_small"/>
</dbReference>